<protein>
    <submittedName>
        <fullName evidence="2">Glyceraldehyde-3-phosphate dehydrogenase</fullName>
    </submittedName>
</protein>
<keyword evidence="1" id="KW-1133">Transmembrane helix</keyword>
<organism evidence="2 3">
    <name type="scientific">Sulfitobacter mediterraneus</name>
    <dbReference type="NCBI Taxonomy" id="83219"/>
    <lineage>
        <taxon>Bacteria</taxon>
        <taxon>Pseudomonadati</taxon>
        <taxon>Pseudomonadota</taxon>
        <taxon>Alphaproteobacteria</taxon>
        <taxon>Rhodobacterales</taxon>
        <taxon>Roseobacteraceae</taxon>
        <taxon>Sulfitobacter</taxon>
    </lineage>
</organism>
<evidence type="ECO:0000313" key="2">
    <source>
        <dbReference type="EMBL" id="KAJ03240.1"/>
    </source>
</evidence>
<keyword evidence="1" id="KW-0812">Transmembrane</keyword>
<evidence type="ECO:0000256" key="1">
    <source>
        <dbReference type="SAM" id="Phobius"/>
    </source>
</evidence>
<dbReference type="eggNOG" id="ENOG5033AIA">
    <property type="taxonomic scope" value="Bacteria"/>
</dbReference>
<reference evidence="2 3" key="1">
    <citation type="journal article" date="2014" name="Genome Announc.">
        <title>Draft Genome Sequences of Two Isolates of the Roseobacter Group, Sulfitobacter sp. Strains 3SOLIMAR09 and 1FIGIMAR09, from Harbors of Mallorca Island (Mediterranean Sea).</title>
        <authorList>
            <person name="Mas-Llado M."/>
            <person name="Pina-Villalonga J.M."/>
            <person name="Brunet-Galmes I."/>
            <person name="Nogales B."/>
            <person name="Bosch R."/>
        </authorList>
    </citation>
    <scope>NUCLEOTIDE SEQUENCE [LARGE SCALE GENOMIC DNA]</scope>
    <source>
        <strain evidence="2 3">1FIGIMAR09</strain>
    </source>
</reference>
<dbReference type="AlphaFoldDB" id="A0A061SV56"/>
<dbReference type="GeneID" id="72437427"/>
<evidence type="ECO:0000313" key="3">
    <source>
        <dbReference type="Proteomes" id="UP000027337"/>
    </source>
</evidence>
<dbReference type="RefSeq" id="WP_037907889.1">
    <property type="nucleotide sequence ID" value="NZ_CP068998.1"/>
</dbReference>
<dbReference type="Proteomes" id="UP000027337">
    <property type="component" value="Unassembled WGS sequence"/>
</dbReference>
<keyword evidence="3" id="KW-1185">Reference proteome</keyword>
<keyword evidence="1" id="KW-0472">Membrane</keyword>
<sequence>MTNRLAIILGSLLIAALVIDMILFGTEHVVFLAKKFTELIEWVAFWR</sequence>
<name>A0A061SV56_9RHOB</name>
<comment type="caution">
    <text evidence="2">The sequence shown here is derived from an EMBL/GenBank/DDBJ whole genome shotgun (WGS) entry which is preliminary data.</text>
</comment>
<dbReference type="STRING" id="83219.PM02_10130"/>
<feature type="transmembrane region" description="Helical" evidence="1">
    <location>
        <begin position="6"/>
        <end position="25"/>
    </location>
</feature>
<proteinExistence type="predicted"/>
<accession>A0A061SV56</accession>
<gene>
    <name evidence="2" type="ORF">PM02_10130</name>
</gene>
<dbReference type="EMBL" id="JEMU01000007">
    <property type="protein sequence ID" value="KAJ03240.1"/>
    <property type="molecule type" value="Genomic_DNA"/>
</dbReference>